<proteinExistence type="predicted"/>
<evidence type="ECO:0000313" key="1">
    <source>
        <dbReference type="EMBL" id="EJX09826.1"/>
    </source>
</evidence>
<gene>
    <name evidence="1" type="ORF">EVA_02068</name>
</gene>
<sequence>MAYIKEKIDAVIKATSEAKAATAKATTAAGNADESRLLVEQVKKETIAAKDATIKATSEAKDATAKATTAAGNVNTAITDLKALITRMKPKSMSLQYPQELTEGNVRLQKIEVELNPAGVDKNILYIAHNEEVMHVMPDGTIVPKGKGKCTIYVIPTANTSIYQAINIEIKTRGIRMHTLNQIRFLGKNSKNMRFN</sequence>
<accession>J9DAC2</accession>
<dbReference type="InterPro" id="IPR008964">
    <property type="entry name" value="Invasin/intimin_cell_adhesion"/>
</dbReference>
<dbReference type="SUPFAM" id="SSF49373">
    <property type="entry name" value="Invasin/intimin cell-adhesion fragments"/>
    <property type="match status" value="1"/>
</dbReference>
<dbReference type="AlphaFoldDB" id="J9DAC2"/>
<reference evidence="1" key="1">
    <citation type="journal article" date="2012" name="PLoS ONE">
        <title>Gene sets for utilization of primary and secondary nutrition supplies in the distal gut of endangered iberian lynx.</title>
        <authorList>
            <person name="Alcaide M."/>
            <person name="Messina E."/>
            <person name="Richter M."/>
            <person name="Bargiela R."/>
            <person name="Peplies J."/>
            <person name="Huws S.A."/>
            <person name="Newbold C.J."/>
            <person name="Golyshin P.N."/>
            <person name="Simon M.A."/>
            <person name="Lopez G."/>
            <person name="Yakimov M.M."/>
            <person name="Ferrer M."/>
        </authorList>
    </citation>
    <scope>NUCLEOTIDE SEQUENCE</scope>
</reference>
<dbReference type="Gene3D" id="2.60.40.1080">
    <property type="match status" value="1"/>
</dbReference>
<protein>
    <submittedName>
        <fullName evidence="1">Uncharacterized protein</fullName>
    </submittedName>
</protein>
<name>J9DAC2_9ZZZZ</name>
<comment type="caution">
    <text evidence="1">The sequence shown here is derived from an EMBL/GenBank/DDBJ whole genome shotgun (WGS) entry which is preliminary data.</text>
</comment>
<dbReference type="EMBL" id="AMCI01000311">
    <property type="protein sequence ID" value="EJX09826.1"/>
    <property type="molecule type" value="Genomic_DNA"/>
</dbReference>
<organism evidence="1">
    <name type="scientific">gut metagenome</name>
    <dbReference type="NCBI Taxonomy" id="749906"/>
    <lineage>
        <taxon>unclassified sequences</taxon>
        <taxon>metagenomes</taxon>
        <taxon>organismal metagenomes</taxon>
    </lineage>
</organism>